<dbReference type="Pfam" id="PF01569">
    <property type="entry name" value="PAP2"/>
    <property type="match status" value="1"/>
</dbReference>
<organism evidence="3 4">
    <name type="scientific">Kibdelosporangium aridum</name>
    <dbReference type="NCBI Taxonomy" id="2030"/>
    <lineage>
        <taxon>Bacteria</taxon>
        <taxon>Bacillati</taxon>
        <taxon>Actinomycetota</taxon>
        <taxon>Actinomycetes</taxon>
        <taxon>Pseudonocardiales</taxon>
        <taxon>Pseudonocardiaceae</taxon>
        <taxon>Kibdelosporangium</taxon>
    </lineage>
</organism>
<feature type="transmembrane region" description="Helical" evidence="1">
    <location>
        <begin position="12"/>
        <end position="35"/>
    </location>
</feature>
<keyword evidence="1" id="KW-1133">Transmembrane helix</keyword>
<feature type="transmembrane region" description="Helical" evidence="1">
    <location>
        <begin position="133"/>
        <end position="150"/>
    </location>
</feature>
<dbReference type="Proteomes" id="UP000192674">
    <property type="component" value="Unassembled WGS sequence"/>
</dbReference>
<keyword evidence="4" id="KW-1185">Reference proteome</keyword>
<evidence type="ECO:0000313" key="3">
    <source>
        <dbReference type="EMBL" id="SMD23801.1"/>
    </source>
</evidence>
<feature type="transmembrane region" description="Helical" evidence="1">
    <location>
        <begin position="66"/>
        <end position="87"/>
    </location>
</feature>
<feature type="domain" description="Phosphatidic acid phosphatase type 2/haloperoxidase" evidence="2">
    <location>
        <begin position="85"/>
        <end position="201"/>
    </location>
</feature>
<dbReference type="SUPFAM" id="SSF48317">
    <property type="entry name" value="Acid phosphatase/Vanadium-dependent haloperoxidase"/>
    <property type="match status" value="1"/>
</dbReference>
<accession>A0A1W2FPE2</accession>
<feature type="transmembrane region" description="Helical" evidence="1">
    <location>
        <begin position="157"/>
        <end position="178"/>
    </location>
</feature>
<keyword evidence="1" id="KW-0472">Membrane</keyword>
<dbReference type="OrthoDB" id="3822538at2"/>
<keyword evidence="1" id="KW-0812">Transmembrane</keyword>
<name>A0A1W2FPE2_KIBAR</name>
<protein>
    <submittedName>
        <fullName evidence="3">PAP2 superfamily protein</fullName>
    </submittedName>
</protein>
<reference evidence="3 4" key="1">
    <citation type="submission" date="2017-04" db="EMBL/GenBank/DDBJ databases">
        <authorList>
            <person name="Afonso C.L."/>
            <person name="Miller P.J."/>
            <person name="Scott M.A."/>
            <person name="Spackman E."/>
            <person name="Goraichik I."/>
            <person name="Dimitrov K.M."/>
            <person name="Suarez D.L."/>
            <person name="Swayne D.E."/>
        </authorList>
    </citation>
    <scope>NUCLEOTIDE SEQUENCE [LARGE SCALE GENOMIC DNA]</scope>
    <source>
        <strain evidence="3 4">DSM 43828</strain>
    </source>
</reference>
<dbReference type="RefSeq" id="WP_084432668.1">
    <property type="nucleotide sequence ID" value="NZ_FWXV01000009.1"/>
</dbReference>
<dbReference type="InterPro" id="IPR000326">
    <property type="entry name" value="PAP2/HPO"/>
</dbReference>
<dbReference type="Gene3D" id="1.20.144.10">
    <property type="entry name" value="Phosphatidic acid phosphatase type 2/haloperoxidase"/>
    <property type="match status" value="1"/>
</dbReference>
<dbReference type="InterPro" id="IPR036938">
    <property type="entry name" value="PAP2/HPO_sf"/>
</dbReference>
<evidence type="ECO:0000313" key="4">
    <source>
        <dbReference type="Proteomes" id="UP000192674"/>
    </source>
</evidence>
<dbReference type="EMBL" id="FWXV01000009">
    <property type="protein sequence ID" value="SMD23801.1"/>
    <property type="molecule type" value="Genomic_DNA"/>
</dbReference>
<evidence type="ECO:0000259" key="2">
    <source>
        <dbReference type="Pfam" id="PF01569"/>
    </source>
</evidence>
<gene>
    <name evidence="3" type="ORF">SAMN05661093_08207</name>
</gene>
<evidence type="ECO:0000256" key="1">
    <source>
        <dbReference type="SAM" id="Phobius"/>
    </source>
</evidence>
<feature type="transmembrane region" description="Helical" evidence="1">
    <location>
        <begin position="184"/>
        <end position="202"/>
    </location>
</feature>
<feature type="transmembrane region" description="Helical" evidence="1">
    <location>
        <begin position="94"/>
        <end position="113"/>
    </location>
</feature>
<sequence length="225" mass="23427">MHPTVTRLVPAGLVPLFVVLASASGLVVAALGLLFSGQRVGSALDENVYWTVYKQFVGERGLLEAMLVPTEPVLLVIVIGLIVMVAIARHRPRLAVLAVAGPLIASLLSSPVLKPLFGRTINNGSLAFPSGHTTGMVSVLTVLVLATVTMRKSWTILAIVGALVIAVIGATALVGMKYHYVTDTVGGAGVAIVVVLTTALLIDRVAGRRARTTVEPQQPVASGTR</sequence>
<dbReference type="AlphaFoldDB" id="A0A1W2FPE2"/>
<proteinExistence type="predicted"/>